<dbReference type="InterPro" id="IPR036322">
    <property type="entry name" value="WD40_repeat_dom_sf"/>
</dbReference>
<name>A0A401RX21_CHIPU</name>
<evidence type="ECO:0000256" key="3">
    <source>
        <dbReference type="PROSITE-ProRule" id="PRU00221"/>
    </source>
</evidence>
<feature type="repeat" description="WD" evidence="3">
    <location>
        <begin position="170"/>
        <end position="211"/>
    </location>
</feature>
<keyword evidence="1 3" id="KW-0853">WD repeat</keyword>
<evidence type="ECO:0000313" key="5">
    <source>
        <dbReference type="Proteomes" id="UP000287033"/>
    </source>
</evidence>
<dbReference type="InterPro" id="IPR015943">
    <property type="entry name" value="WD40/YVTN_repeat-like_dom_sf"/>
</dbReference>
<dbReference type="PROSITE" id="PS00678">
    <property type="entry name" value="WD_REPEATS_1"/>
    <property type="match status" value="1"/>
</dbReference>
<dbReference type="PANTHER" id="PTHR44324:SF2">
    <property type="entry name" value="WD REPEAT-CONTAINING PROTEIN 64"/>
    <property type="match status" value="1"/>
</dbReference>
<organism evidence="4 5">
    <name type="scientific">Chiloscyllium punctatum</name>
    <name type="common">Brownbanded bambooshark</name>
    <name type="synonym">Hemiscyllium punctatum</name>
    <dbReference type="NCBI Taxonomy" id="137246"/>
    <lineage>
        <taxon>Eukaryota</taxon>
        <taxon>Metazoa</taxon>
        <taxon>Chordata</taxon>
        <taxon>Craniata</taxon>
        <taxon>Vertebrata</taxon>
        <taxon>Chondrichthyes</taxon>
        <taxon>Elasmobranchii</taxon>
        <taxon>Galeomorphii</taxon>
        <taxon>Galeoidea</taxon>
        <taxon>Orectolobiformes</taxon>
        <taxon>Hemiscylliidae</taxon>
        <taxon>Chiloscyllium</taxon>
    </lineage>
</organism>
<dbReference type="EMBL" id="BEZZ01000016">
    <property type="protein sequence ID" value="GCC22693.1"/>
    <property type="molecule type" value="Genomic_DNA"/>
</dbReference>
<dbReference type="PANTHER" id="PTHR44324">
    <property type="entry name" value="WD40 REPEAT DOMAIN 95"/>
    <property type="match status" value="1"/>
</dbReference>
<dbReference type="Proteomes" id="UP000287033">
    <property type="component" value="Unassembled WGS sequence"/>
</dbReference>
<dbReference type="STRING" id="137246.A0A401RX21"/>
<reference evidence="4 5" key="1">
    <citation type="journal article" date="2018" name="Nat. Ecol. Evol.">
        <title>Shark genomes provide insights into elasmobranch evolution and the origin of vertebrates.</title>
        <authorList>
            <person name="Hara Y"/>
            <person name="Yamaguchi K"/>
            <person name="Onimaru K"/>
            <person name="Kadota M"/>
            <person name="Koyanagi M"/>
            <person name="Keeley SD"/>
            <person name="Tatsumi K"/>
            <person name="Tanaka K"/>
            <person name="Motone F"/>
            <person name="Kageyama Y"/>
            <person name="Nozu R"/>
            <person name="Adachi N"/>
            <person name="Nishimura O"/>
            <person name="Nakagawa R"/>
            <person name="Tanegashima C"/>
            <person name="Kiyatake I"/>
            <person name="Matsumoto R"/>
            <person name="Murakumo K"/>
            <person name="Nishida K"/>
            <person name="Terakita A"/>
            <person name="Kuratani S"/>
            <person name="Sato K"/>
            <person name="Hyodo S Kuraku.S."/>
        </authorList>
    </citation>
    <scope>NUCLEOTIDE SEQUENCE [LARGE SCALE GENOMIC DNA]</scope>
</reference>
<gene>
    <name evidence="4" type="ORF">chiPu_0001081</name>
</gene>
<dbReference type="PROSITE" id="PS50082">
    <property type="entry name" value="WD_REPEATS_2"/>
    <property type="match status" value="2"/>
</dbReference>
<accession>A0A401RX21</accession>
<keyword evidence="5" id="KW-1185">Reference proteome</keyword>
<proteinExistence type="predicted"/>
<dbReference type="SMART" id="SM00320">
    <property type="entry name" value="WD40"/>
    <property type="match status" value="3"/>
</dbReference>
<dbReference type="Gene3D" id="2.130.10.10">
    <property type="entry name" value="YVTN repeat-like/Quinoprotein amine dehydrogenase"/>
    <property type="match status" value="1"/>
</dbReference>
<keyword evidence="2" id="KW-0677">Repeat</keyword>
<feature type="repeat" description="WD" evidence="3">
    <location>
        <begin position="215"/>
        <end position="256"/>
    </location>
</feature>
<evidence type="ECO:0000256" key="1">
    <source>
        <dbReference type="ARBA" id="ARBA00022574"/>
    </source>
</evidence>
<dbReference type="OrthoDB" id="9945369at2759"/>
<evidence type="ECO:0000313" key="4">
    <source>
        <dbReference type="EMBL" id="GCC22693.1"/>
    </source>
</evidence>
<protein>
    <submittedName>
        <fullName evidence="4">Uncharacterized protein</fullName>
    </submittedName>
</protein>
<dbReference type="InterPro" id="IPR051242">
    <property type="entry name" value="WD-EF-hand_domain"/>
</dbReference>
<evidence type="ECO:0000256" key="2">
    <source>
        <dbReference type="ARBA" id="ARBA00022737"/>
    </source>
</evidence>
<comment type="caution">
    <text evidence="4">The sequence shown here is derived from an EMBL/GenBank/DDBJ whole genome shotgun (WGS) entry which is preliminary data.</text>
</comment>
<sequence>MKNIMLCVCTVTLPEYRDEDCMLIGDDDGFLNRIIVGSDDLNFQKSMESDALRSQALDPRLLRRPILRRKLHNGWVLRVKYFAHLNCFACCSPDSVHSLVLDDIRKLGDCQVWDVQTLAVLQVFTTGERKGDRHINIMIFDAKNKRLITGSNIVELVPLMSAVQDSMLVPLSHEKSINVLVYSKMNAKLASICSKSVLKVWEVQTGQKLYQIEHPHGHGIEVTAGAVDQRGMHLITGAADGSIITWELYTGEKVKLIPPTTENTEDDHRISQLYFLNYGNPQIMLAFGWKNKIKLLQVSRICHNIYLASLYVMKI</sequence>
<dbReference type="AlphaFoldDB" id="A0A401RX21"/>
<dbReference type="InterPro" id="IPR019775">
    <property type="entry name" value="WD40_repeat_CS"/>
</dbReference>
<dbReference type="InterPro" id="IPR001680">
    <property type="entry name" value="WD40_rpt"/>
</dbReference>
<dbReference type="SUPFAM" id="SSF50978">
    <property type="entry name" value="WD40 repeat-like"/>
    <property type="match status" value="1"/>
</dbReference>